<evidence type="ECO:0000313" key="3">
    <source>
        <dbReference type="EMBL" id="RMA58633.1"/>
    </source>
</evidence>
<keyword evidence="4" id="KW-1185">Reference proteome</keyword>
<evidence type="ECO:0000259" key="2">
    <source>
        <dbReference type="PROSITE" id="PS50093"/>
    </source>
</evidence>
<comment type="caution">
    <text evidence="3">The sequence shown here is derived from an EMBL/GenBank/DDBJ whole genome shotgun (WGS) entry which is preliminary data.</text>
</comment>
<dbReference type="InterPro" id="IPR036514">
    <property type="entry name" value="SGNH_hydro_sf"/>
</dbReference>
<protein>
    <submittedName>
        <fullName evidence="3">Putative secreted protein (Por secretion system target)</fullName>
    </submittedName>
</protein>
<gene>
    <name evidence="3" type="ORF">BXY75_2007</name>
</gene>
<dbReference type="Gene3D" id="2.60.40.10">
    <property type="entry name" value="Immunoglobulins"/>
    <property type="match status" value="1"/>
</dbReference>
<dbReference type="InterPro" id="IPR022409">
    <property type="entry name" value="PKD/Chitinase_dom"/>
</dbReference>
<sequence>MRTSILLFVFFTVLFSYGQETKRVLFIGNSYTYYNNIPYMLSESALSTGDEIIFDKSVPGGSTFEYHASFAATRDKIMQGDWDYVVLQEQSQRPALDETFVATYVYPYANQLNNLIEAYNPCGETLFYMTWGRKNGDATYCDTWPPVCTYEGMDDLLRQRYMIMAENYEAEVSPVGAVWRYVREHHPEIELYFPDESHPYLAGSYIGAITFYTAIFRKDPTLVTFNSGLSISDATILKNAVKTVVFENMSEWFIGAYDPVASFEATNHGNLEYSFNNTSQNTTYYFWEFGDGNNSIEENPSHTYAQEGSYEVTLTAGFCGNSSQTVQTISVTLGIEDNLLSEAAFIYPNPSNEKLNVHFPTFSKENISWTILSILGKEVLSNQKDIQQNELILDISQLNSGIYFLVISQEGKRLQTMKFIKK</sequence>
<keyword evidence="1" id="KW-0732">Signal</keyword>
<dbReference type="InterPro" id="IPR013783">
    <property type="entry name" value="Ig-like_fold"/>
</dbReference>
<name>A0A3L9YD29_9FLAO</name>
<dbReference type="NCBIfam" id="TIGR04183">
    <property type="entry name" value="Por_Secre_tail"/>
    <property type="match status" value="1"/>
</dbReference>
<dbReference type="InterPro" id="IPR026444">
    <property type="entry name" value="Secre_tail"/>
</dbReference>
<dbReference type="PROSITE" id="PS50093">
    <property type="entry name" value="PKD"/>
    <property type="match status" value="1"/>
</dbReference>
<organism evidence="3 4">
    <name type="scientific">Ulvibacter antarcticus</name>
    <dbReference type="NCBI Taxonomy" id="442714"/>
    <lineage>
        <taxon>Bacteria</taxon>
        <taxon>Pseudomonadati</taxon>
        <taxon>Bacteroidota</taxon>
        <taxon>Flavobacteriia</taxon>
        <taxon>Flavobacteriales</taxon>
        <taxon>Flavobacteriaceae</taxon>
        <taxon>Ulvibacter</taxon>
    </lineage>
</organism>
<dbReference type="SMART" id="SM00089">
    <property type="entry name" value="PKD"/>
    <property type="match status" value="1"/>
</dbReference>
<dbReference type="OrthoDB" id="7443339at2"/>
<proteinExistence type="predicted"/>
<dbReference type="Pfam" id="PF18962">
    <property type="entry name" value="Por_Secre_tail"/>
    <property type="match status" value="1"/>
</dbReference>
<dbReference type="EMBL" id="REFC01000013">
    <property type="protein sequence ID" value="RMA58633.1"/>
    <property type="molecule type" value="Genomic_DNA"/>
</dbReference>
<dbReference type="AlphaFoldDB" id="A0A3L9YD29"/>
<dbReference type="Pfam" id="PF18911">
    <property type="entry name" value="PKD_4"/>
    <property type="match status" value="1"/>
</dbReference>
<evidence type="ECO:0000313" key="4">
    <source>
        <dbReference type="Proteomes" id="UP000271339"/>
    </source>
</evidence>
<dbReference type="InterPro" id="IPR035986">
    <property type="entry name" value="PKD_dom_sf"/>
</dbReference>
<dbReference type="Proteomes" id="UP000271339">
    <property type="component" value="Unassembled WGS sequence"/>
</dbReference>
<reference evidence="3 4" key="1">
    <citation type="submission" date="2018-10" db="EMBL/GenBank/DDBJ databases">
        <title>Genomic Encyclopedia of Archaeal and Bacterial Type Strains, Phase II (KMG-II): from individual species to whole genera.</title>
        <authorList>
            <person name="Goeker M."/>
        </authorList>
    </citation>
    <scope>NUCLEOTIDE SEQUENCE [LARGE SCALE GENOMIC DNA]</scope>
    <source>
        <strain evidence="3 4">DSM 23424</strain>
    </source>
</reference>
<dbReference type="GO" id="GO:0016788">
    <property type="term" value="F:hydrolase activity, acting on ester bonds"/>
    <property type="evidence" value="ECO:0007669"/>
    <property type="project" value="UniProtKB-ARBA"/>
</dbReference>
<feature type="domain" description="PKD" evidence="2">
    <location>
        <begin position="270"/>
        <end position="316"/>
    </location>
</feature>
<accession>A0A3L9YD29</accession>
<dbReference type="SUPFAM" id="SSF49299">
    <property type="entry name" value="PKD domain"/>
    <property type="match status" value="1"/>
</dbReference>
<dbReference type="InterPro" id="IPR000601">
    <property type="entry name" value="PKD_dom"/>
</dbReference>
<dbReference type="RefSeq" id="WP_121907579.1">
    <property type="nucleotide sequence ID" value="NZ_REFC01000013.1"/>
</dbReference>
<evidence type="ECO:0000256" key="1">
    <source>
        <dbReference type="ARBA" id="ARBA00022729"/>
    </source>
</evidence>
<dbReference type="CDD" id="cd00146">
    <property type="entry name" value="PKD"/>
    <property type="match status" value="1"/>
</dbReference>
<dbReference type="Gene3D" id="3.40.50.1110">
    <property type="entry name" value="SGNH hydrolase"/>
    <property type="match status" value="1"/>
</dbReference>